<dbReference type="EMBL" id="JACOPK010000004">
    <property type="protein sequence ID" value="MBC5695476.1"/>
    <property type="molecule type" value="Genomic_DNA"/>
</dbReference>
<name>A0ABR7GMH5_9FIRM</name>
<dbReference type="Pfam" id="PF19575">
    <property type="entry name" value="HTH_58"/>
    <property type="match status" value="1"/>
</dbReference>
<dbReference type="Proteomes" id="UP000641741">
    <property type="component" value="Unassembled WGS sequence"/>
</dbReference>
<dbReference type="RefSeq" id="WP_186969733.1">
    <property type="nucleotide sequence ID" value="NZ_JACOPK010000004.1"/>
</dbReference>
<reference evidence="3 4" key="1">
    <citation type="submission" date="2020-08" db="EMBL/GenBank/DDBJ databases">
        <title>Genome public.</title>
        <authorList>
            <person name="Liu C."/>
            <person name="Sun Q."/>
        </authorList>
    </citation>
    <scope>NUCLEOTIDE SEQUENCE [LARGE SCALE GENOMIC DNA]</scope>
    <source>
        <strain evidence="3 4">M2</strain>
    </source>
</reference>
<evidence type="ECO:0000256" key="1">
    <source>
        <dbReference type="SAM" id="MobiDB-lite"/>
    </source>
</evidence>
<dbReference type="InterPro" id="IPR045745">
    <property type="entry name" value="HTH_58_Actinobacteria-type"/>
</dbReference>
<keyword evidence="4" id="KW-1185">Reference proteome</keyword>
<gene>
    <name evidence="3" type="ORF">H8S02_05880</name>
</gene>
<comment type="caution">
    <text evidence="3">The sequence shown here is derived from an EMBL/GenBank/DDBJ whole genome shotgun (WGS) entry which is preliminary data.</text>
</comment>
<sequence>MNKSERRVIFRHPRGIYETVEVSGTGVFGEPYRYTETVRTPKRDERRMVNPKEDAKARCEARRNASATPEERQKIVELYEAGNSILAIARGQGRAYAVVSAILHASGVKMRSPGKQKKKG</sequence>
<evidence type="ECO:0000259" key="2">
    <source>
        <dbReference type="Pfam" id="PF19575"/>
    </source>
</evidence>
<feature type="domain" description="Helix-turn-helix" evidence="2">
    <location>
        <begin position="73"/>
        <end position="117"/>
    </location>
</feature>
<feature type="region of interest" description="Disordered" evidence="1">
    <location>
        <begin position="48"/>
        <end position="70"/>
    </location>
</feature>
<organism evidence="3 4">
    <name type="scientific">Agathobaculum hominis</name>
    <dbReference type="NCBI Taxonomy" id="2763014"/>
    <lineage>
        <taxon>Bacteria</taxon>
        <taxon>Bacillati</taxon>
        <taxon>Bacillota</taxon>
        <taxon>Clostridia</taxon>
        <taxon>Eubacteriales</taxon>
        <taxon>Butyricicoccaceae</taxon>
        <taxon>Agathobaculum</taxon>
    </lineage>
</organism>
<evidence type="ECO:0000313" key="3">
    <source>
        <dbReference type="EMBL" id="MBC5695476.1"/>
    </source>
</evidence>
<protein>
    <recommendedName>
        <fullName evidence="2">Helix-turn-helix domain-containing protein</fullName>
    </recommendedName>
</protein>
<proteinExistence type="predicted"/>
<dbReference type="Gene3D" id="1.10.10.60">
    <property type="entry name" value="Homeodomain-like"/>
    <property type="match status" value="1"/>
</dbReference>
<accession>A0ABR7GMH5</accession>
<evidence type="ECO:0000313" key="4">
    <source>
        <dbReference type="Proteomes" id="UP000641741"/>
    </source>
</evidence>